<sequence length="275" mass="31360">MTTTVQIEKKHDENSVTAVTTFLEGVHIQKSAPYSFIDTPTKLSAVLDSIYDLPTNPPSLYIDLEGENLSRHGTISILQLFISSTEQTYLIDIHTLEDMAFTTGNKDGLTLKDILESSMIPKVFFDVRNDSDALYSHYKISLQGVQDLQLMELATRCFPGRFINGLAKCIERDLRLSSNEKIAWQNTKEKGLHLFAPERGGSYKVFNERPISEAIKLYCVQDVKFLPRLWSHYNSLLTVQKREKVRLASSERVRESQSLDYQSHGRQKALIPKGW</sequence>
<dbReference type="InterPro" id="IPR002562">
    <property type="entry name" value="3'-5'_exonuclease_dom"/>
</dbReference>
<keyword evidence="3" id="KW-1185">Reference proteome</keyword>
<protein>
    <submittedName>
        <fullName evidence="2">Ribonuclease H-like domain-containing protein</fullName>
    </submittedName>
</protein>
<evidence type="ECO:0000313" key="3">
    <source>
        <dbReference type="Proteomes" id="UP000758603"/>
    </source>
</evidence>
<dbReference type="Gene3D" id="3.30.420.10">
    <property type="entry name" value="Ribonuclease H-like superfamily/Ribonuclease H"/>
    <property type="match status" value="1"/>
</dbReference>
<reference evidence="2" key="1">
    <citation type="journal article" date="2021" name="Nat. Commun.">
        <title>Genetic determinants of endophytism in the Arabidopsis root mycobiome.</title>
        <authorList>
            <person name="Mesny F."/>
            <person name="Miyauchi S."/>
            <person name="Thiergart T."/>
            <person name="Pickel B."/>
            <person name="Atanasova L."/>
            <person name="Karlsson M."/>
            <person name="Huettel B."/>
            <person name="Barry K.W."/>
            <person name="Haridas S."/>
            <person name="Chen C."/>
            <person name="Bauer D."/>
            <person name="Andreopoulos W."/>
            <person name="Pangilinan J."/>
            <person name="LaButti K."/>
            <person name="Riley R."/>
            <person name="Lipzen A."/>
            <person name="Clum A."/>
            <person name="Drula E."/>
            <person name="Henrissat B."/>
            <person name="Kohler A."/>
            <person name="Grigoriev I.V."/>
            <person name="Martin F.M."/>
            <person name="Hacquard S."/>
        </authorList>
    </citation>
    <scope>NUCLEOTIDE SEQUENCE</scope>
    <source>
        <strain evidence="2">MPI-SDFR-AT-0073</strain>
    </source>
</reference>
<organism evidence="2 3">
    <name type="scientific">Truncatella angustata</name>
    <dbReference type="NCBI Taxonomy" id="152316"/>
    <lineage>
        <taxon>Eukaryota</taxon>
        <taxon>Fungi</taxon>
        <taxon>Dikarya</taxon>
        <taxon>Ascomycota</taxon>
        <taxon>Pezizomycotina</taxon>
        <taxon>Sordariomycetes</taxon>
        <taxon>Xylariomycetidae</taxon>
        <taxon>Amphisphaeriales</taxon>
        <taxon>Sporocadaceae</taxon>
        <taxon>Truncatella</taxon>
    </lineage>
</organism>
<dbReference type="GO" id="GO:0006139">
    <property type="term" value="P:nucleobase-containing compound metabolic process"/>
    <property type="evidence" value="ECO:0007669"/>
    <property type="project" value="InterPro"/>
</dbReference>
<dbReference type="EMBL" id="JAGPXC010000003">
    <property type="protein sequence ID" value="KAH6656033.1"/>
    <property type="molecule type" value="Genomic_DNA"/>
</dbReference>
<accession>A0A9P8ZZG8</accession>
<dbReference type="SMART" id="SM00474">
    <property type="entry name" value="35EXOc"/>
    <property type="match status" value="1"/>
</dbReference>
<evidence type="ECO:0000259" key="1">
    <source>
        <dbReference type="SMART" id="SM00474"/>
    </source>
</evidence>
<feature type="domain" description="3'-5' exonuclease" evidence="1">
    <location>
        <begin position="34"/>
        <end position="238"/>
    </location>
</feature>
<dbReference type="InterPro" id="IPR036397">
    <property type="entry name" value="RNaseH_sf"/>
</dbReference>
<dbReference type="GO" id="GO:0003676">
    <property type="term" value="F:nucleic acid binding"/>
    <property type="evidence" value="ECO:0007669"/>
    <property type="project" value="InterPro"/>
</dbReference>
<proteinExistence type="predicted"/>
<dbReference type="PANTHER" id="PTHR43040:SF1">
    <property type="entry name" value="RIBONUCLEASE D"/>
    <property type="match status" value="1"/>
</dbReference>
<dbReference type="RefSeq" id="XP_045960298.1">
    <property type="nucleotide sequence ID" value="XM_046102602.1"/>
</dbReference>
<dbReference type="GeneID" id="70131494"/>
<dbReference type="AlphaFoldDB" id="A0A9P8ZZG8"/>
<evidence type="ECO:0000313" key="2">
    <source>
        <dbReference type="EMBL" id="KAH6656033.1"/>
    </source>
</evidence>
<comment type="caution">
    <text evidence="2">The sequence shown here is derived from an EMBL/GenBank/DDBJ whole genome shotgun (WGS) entry which is preliminary data.</text>
</comment>
<dbReference type="GO" id="GO:0008408">
    <property type="term" value="F:3'-5' exonuclease activity"/>
    <property type="evidence" value="ECO:0007669"/>
    <property type="project" value="InterPro"/>
</dbReference>
<dbReference type="Pfam" id="PF01612">
    <property type="entry name" value="DNA_pol_A_exo1"/>
    <property type="match status" value="1"/>
</dbReference>
<name>A0A9P8ZZG8_9PEZI</name>
<dbReference type="Proteomes" id="UP000758603">
    <property type="component" value="Unassembled WGS sequence"/>
</dbReference>
<dbReference type="PANTHER" id="PTHR43040">
    <property type="entry name" value="RIBONUCLEASE D"/>
    <property type="match status" value="1"/>
</dbReference>
<dbReference type="SUPFAM" id="SSF53098">
    <property type="entry name" value="Ribonuclease H-like"/>
    <property type="match status" value="1"/>
</dbReference>
<gene>
    <name evidence="2" type="ORF">BKA67DRAFT_562488</name>
</gene>
<dbReference type="InterPro" id="IPR012337">
    <property type="entry name" value="RNaseH-like_sf"/>
</dbReference>
<dbReference type="OrthoDB" id="26838at2759"/>